<organism evidence="4 5">
    <name type="scientific">Aspergillus tanneri</name>
    <dbReference type="NCBI Taxonomy" id="1220188"/>
    <lineage>
        <taxon>Eukaryota</taxon>
        <taxon>Fungi</taxon>
        <taxon>Dikarya</taxon>
        <taxon>Ascomycota</taxon>
        <taxon>Pezizomycotina</taxon>
        <taxon>Eurotiomycetes</taxon>
        <taxon>Eurotiomycetidae</taxon>
        <taxon>Eurotiales</taxon>
        <taxon>Aspergillaceae</taxon>
        <taxon>Aspergillus</taxon>
        <taxon>Aspergillus subgen. Circumdati</taxon>
    </lineage>
</organism>
<feature type="compositionally biased region" description="Polar residues" evidence="2">
    <location>
        <begin position="25"/>
        <end position="35"/>
    </location>
</feature>
<keyword evidence="1" id="KW-0863">Zinc-finger</keyword>
<keyword evidence="1" id="KW-0862">Zinc</keyword>
<dbReference type="SMART" id="SM00184">
    <property type="entry name" value="RING"/>
    <property type="match status" value="1"/>
</dbReference>
<feature type="region of interest" description="Disordered" evidence="2">
    <location>
        <begin position="1"/>
        <end position="65"/>
    </location>
</feature>
<dbReference type="GeneID" id="54333515"/>
<dbReference type="Pfam" id="PF13920">
    <property type="entry name" value="zf-C3HC4_3"/>
    <property type="match status" value="1"/>
</dbReference>
<feature type="compositionally biased region" description="Polar residues" evidence="2">
    <location>
        <begin position="1"/>
        <end position="10"/>
    </location>
</feature>
<keyword evidence="1" id="KW-0479">Metal-binding</keyword>
<evidence type="ECO:0000256" key="1">
    <source>
        <dbReference type="PROSITE-ProRule" id="PRU00175"/>
    </source>
</evidence>
<dbReference type="AlphaFoldDB" id="A0A5M9M4G2"/>
<dbReference type="RefSeq" id="XP_033421237.1">
    <property type="nucleotide sequence ID" value="XM_033575382.1"/>
</dbReference>
<protein>
    <recommendedName>
        <fullName evidence="3">RING-type domain-containing protein</fullName>
    </recommendedName>
</protein>
<evidence type="ECO:0000313" key="5">
    <source>
        <dbReference type="Proteomes" id="UP000324241"/>
    </source>
</evidence>
<reference evidence="4 5" key="1">
    <citation type="submission" date="2019-08" db="EMBL/GenBank/DDBJ databases">
        <title>The genome sequence of a newly discovered highly antifungal drug resistant Aspergillus species, Aspergillus tanneri NIH 1004.</title>
        <authorList>
            <person name="Mounaud S."/>
            <person name="Singh I."/>
            <person name="Joardar V."/>
            <person name="Pakala S."/>
            <person name="Pakala S."/>
            <person name="Venepally P."/>
            <person name="Chung J.K."/>
            <person name="Losada L."/>
            <person name="Nierman W.C."/>
        </authorList>
    </citation>
    <scope>NUCLEOTIDE SEQUENCE [LARGE SCALE GENOMIC DNA]</scope>
    <source>
        <strain evidence="4 5">NIH1004</strain>
    </source>
</reference>
<comment type="caution">
    <text evidence="4">The sequence shown here is derived from an EMBL/GenBank/DDBJ whole genome shotgun (WGS) entry which is preliminary data.</text>
</comment>
<dbReference type="InterPro" id="IPR013083">
    <property type="entry name" value="Znf_RING/FYVE/PHD"/>
</dbReference>
<evidence type="ECO:0000256" key="2">
    <source>
        <dbReference type="SAM" id="MobiDB-lite"/>
    </source>
</evidence>
<evidence type="ECO:0000259" key="3">
    <source>
        <dbReference type="PROSITE" id="PS50089"/>
    </source>
</evidence>
<dbReference type="SUPFAM" id="SSF57850">
    <property type="entry name" value="RING/U-box"/>
    <property type="match status" value="1"/>
</dbReference>
<dbReference type="PROSITE" id="PS50089">
    <property type="entry name" value="ZF_RING_2"/>
    <property type="match status" value="1"/>
</dbReference>
<feature type="region of interest" description="Disordered" evidence="2">
    <location>
        <begin position="284"/>
        <end position="391"/>
    </location>
</feature>
<dbReference type="VEuPathDB" id="FungiDB:EYZ11_003087"/>
<feature type="compositionally biased region" description="Polar residues" evidence="2">
    <location>
        <begin position="302"/>
        <end position="315"/>
    </location>
</feature>
<dbReference type="Proteomes" id="UP000324241">
    <property type="component" value="Unassembled WGS sequence"/>
</dbReference>
<gene>
    <name evidence="4" type="ORF">ATNIH1004_010814</name>
</gene>
<proteinExistence type="predicted"/>
<evidence type="ECO:0000313" key="4">
    <source>
        <dbReference type="EMBL" id="KAA8641875.1"/>
    </source>
</evidence>
<dbReference type="GO" id="GO:0008270">
    <property type="term" value="F:zinc ion binding"/>
    <property type="evidence" value="ECO:0007669"/>
    <property type="project" value="UniProtKB-KW"/>
</dbReference>
<dbReference type="Gene3D" id="3.30.40.10">
    <property type="entry name" value="Zinc/RING finger domain, C3HC4 (zinc finger)"/>
    <property type="match status" value="1"/>
</dbReference>
<feature type="compositionally biased region" description="Basic and acidic residues" evidence="2">
    <location>
        <begin position="378"/>
        <end position="390"/>
    </location>
</feature>
<accession>A0A5M9M4G2</accession>
<dbReference type="OrthoDB" id="1711136at2759"/>
<name>A0A5M9M4G2_9EURO</name>
<dbReference type="InterPro" id="IPR001841">
    <property type="entry name" value="Znf_RING"/>
</dbReference>
<feature type="domain" description="RING-type" evidence="3">
    <location>
        <begin position="398"/>
        <end position="447"/>
    </location>
</feature>
<dbReference type="EMBL" id="QUQM01000008">
    <property type="protein sequence ID" value="KAA8641875.1"/>
    <property type="molecule type" value="Genomic_DNA"/>
</dbReference>
<sequence>MSHSIASEDSGNVPHISDTPIGLVPQTSGSRSVVTASDLENAMEPNGHGLVGNSSPGLALDFPQPAAHAHDNQNRIVFGNLAVNSQPIIPRPYELPPDVSLTVNNEASRNMLAPFRGPPNVPDGEQSRNAHVLVQWPSASPTSHATALPAMNEDPLHSYPHHMAHQHLAYIHMVHQHAAAQEQAYRHAVQQQTAQLHMAQNHVSHQHLALGFTYPMPNVQPHGAMGPQFQIVAQPPTLDQLVPPGPSRVATGAVNLEQSTTRLRSPFNAPSATAVHQRRIRAMTNGRGGHTPGPHADFRSGVNAQTRNQPPNVSLPTGAGSGPSNPIQNDVAAATRSMLNGPHQGLPNHLEDPRAAGTPPNLANTNPPRRPESPQGLDRMEGRPESKENEDLTLSMECKICMTQIVDTALFPCGHAAFCRWCAEQCIPSFPHDPTRPREPSSCPLCRSVVRIYLG</sequence>